<sequence>MATGLEDVALLAARVLFGGVLAFMGVNHFMQTEQMTGYAQHKGLPAPKLSVLASGAVLVLGGLAVVTGAFPAVGAVALAAFLLASAVTMHDFWAVPEDQQQDEMTSFLKNVALAGGALAFAAIASSTWAYSAGLSAF</sequence>
<dbReference type="GeneID" id="69118284"/>
<gene>
    <name evidence="6" type="ORF">ACFOKC_13315</name>
</gene>
<feature type="transmembrane region" description="Helical" evidence="5">
    <location>
        <begin position="76"/>
        <end position="95"/>
    </location>
</feature>
<evidence type="ECO:0000256" key="4">
    <source>
        <dbReference type="ARBA" id="ARBA00023136"/>
    </source>
</evidence>
<keyword evidence="4 5" id="KW-0472">Membrane</keyword>
<evidence type="ECO:0000313" key="7">
    <source>
        <dbReference type="Proteomes" id="UP001595660"/>
    </source>
</evidence>
<comment type="subcellular location">
    <subcellularLocation>
        <location evidence="1">Membrane</location>
        <topology evidence="1">Multi-pass membrane protein</topology>
    </subcellularLocation>
</comment>
<feature type="transmembrane region" description="Helical" evidence="5">
    <location>
        <begin position="107"/>
        <end position="130"/>
    </location>
</feature>
<reference evidence="6 7" key="1">
    <citation type="journal article" date="2019" name="Int. J. Syst. Evol. Microbiol.">
        <title>The Global Catalogue of Microorganisms (GCM) 10K type strain sequencing project: providing services to taxonomists for standard genome sequencing and annotation.</title>
        <authorList>
            <consortium name="The Broad Institute Genomics Platform"/>
            <consortium name="The Broad Institute Genome Sequencing Center for Infectious Disease"/>
            <person name="Wu L."/>
            <person name="Ma J."/>
        </authorList>
    </citation>
    <scope>NUCLEOTIDE SEQUENCE [LARGE SCALE GENOMIC DNA]</scope>
    <source>
        <strain evidence="6 7">CGMCC 1.12562</strain>
    </source>
</reference>
<evidence type="ECO:0000256" key="3">
    <source>
        <dbReference type="ARBA" id="ARBA00022989"/>
    </source>
</evidence>
<keyword evidence="7" id="KW-1185">Reference proteome</keyword>
<feature type="transmembrane region" description="Helical" evidence="5">
    <location>
        <begin position="51"/>
        <end position="70"/>
    </location>
</feature>
<dbReference type="Proteomes" id="UP001595660">
    <property type="component" value="Unassembled WGS sequence"/>
</dbReference>
<dbReference type="RefSeq" id="WP_232569931.1">
    <property type="nucleotide sequence ID" value="NZ_CP089466.1"/>
</dbReference>
<dbReference type="AlphaFoldDB" id="A0ABD5NIA2"/>
<accession>A0ABD5NIA2</accession>
<comment type="caution">
    <text evidence="6">The sequence shown here is derived from an EMBL/GenBank/DDBJ whole genome shotgun (WGS) entry which is preliminary data.</text>
</comment>
<keyword evidence="2 5" id="KW-0812">Transmembrane</keyword>
<name>A0ABD5NIA2_9EURY</name>
<evidence type="ECO:0000313" key="6">
    <source>
        <dbReference type="EMBL" id="MFC3478704.1"/>
    </source>
</evidence>
<organism evidence="6 7">
    <name type="scientific">Halobacterium litoreum</name>
    <dbReference type="NCBI Taxonomy" id="2039234"/>
    <lineage>
        <taxon>Archaea</taxon>
        <taxon>Methanobacteriati</taxon>
        <taxon>Methanobacteriota</taxon>
        <taxon>Stenosarchaea group</taxon>
        <taxon>Halobacteria</taxon>
        <taxon>Halobacteriales</taxon>
        <taxon>Halobacteriaceae</taxon>
        <taxon>Halobacterium</taxon>
    </lineage>
</organism>
<dbReference type="Pfam" id="PF07681">
    <property type="entry name" value="DoxX"/>
    <property type="match status" value="1"/>
</dbReference>
<dbReference type="InterPro" id="IPR032808">
    <property type="entry name" value="DoxX"/>
</dbReference>
<feature type="transmembrane region" description="Helical" evidence="5">
    <location>
        <begin position="12"/>
        <end position="30"/>
    </location>
</feature>
<keyword evidence="3 5" id="KW-1133">Transmembrane helix</keyword>
<dbReference type="GO" id="GO:0016020">
    <property type="term" value="C:membrane"/>
    <property type="evidence" value="ECO:0007669"/>
    <property type="project" value="UniProtKB-SubCell"/>
</dbReference>
<evidence type="ECO:0000256" key="2">
    <source>
        <dbReference type="ARBA" id="ARBA00022692"/>
    </source>
</evidence>
<proteinExistence type="predicted"/>
<protein>
    <submittedName>
        <fullName evidence="6">DoxX family protein</fullName>
    </submittedName>
</protein>
<evidence type="ECO:0000256" key="5">
    <source>
        <dbReference type="SAM" id="Phobius"/>
    </source>
</evidence>
<dbReference type="EMBL" id="JBHRWN010000002">
    <property type="protein sequence ID" value="MFC3478704.1"/>
    <property type="molecule type" value="Genomic_DNA"/>
</dbReference>
<evidence type="ECO:0000256" key="1">
    <source>
        <dbReference type="ARBA" id="ARBA00004141"/>
    </source>
</evidence>